<keyword evidence="1" id="KW-0175">Coiled coil</keyword>
<dbReference type="AlphaFoldDB" id="T1HQX4"/>
<dbReference type="InterPro" id="IPR039719">
    <property type="entry name" value="FBXO28"/>
</dbReference>
<dbReference type="eggNOG" id="ENOG502QSMX">
    <property type="taxonomic scope" value="Eukaryota"/>
</dbReference>
<proteinExistence type="predicted"/>
<name>T1HQX4_RHOPR</name>
<feature type="coiled-coil region" evidence="1">
    <location>
        <begin position="254"/>
        <end position="288"/>
    </location>
</feature>
<organism evidence="3 4">
    <name type="scientific">Rhodnius prolixus</name>
    <name type="common">Triatomid bug</name>
    <dbReference type="NCBI Taxonomy" id="13249"/>
    <lineage>
        <taxon>Eukaryota</taxon>
        <taxon>Metazoa</taxon>
        <taxon>Ecdysozoa</taxon>
        <taxon>Arthropoda</taxon>
        <taxon>Hexapoda</taxon>
        <taxon>Insecta</taxon>
        <taxon>Pterygota</taxon>
        <taxon>Neoptera</taxon>
        <taxon>Paraneoptera</taxon>
        <taxon>Hemiptera</taxon>
        <taxon>Heteroptera</taxon>
        <taxon>Panheteroptera</taxon>
        <taxon>Cimicomorpha</taxon>
        <taxon>Reduviidae</taxon>
        <taxon>Triatominae</taxon>
        <taxon>Rhodnius</taxon>
    </lineage>
</organism>
<feature type="region of interest" description="Disordered" evidence="2">
    <location>
        <begin position="289"/>
        <end position="313"/>
    </location>
</feature>
<dbReference type="VEuPathDB" id="VectorBase:RPRC006444"/>
<dbReference type="EnsemblMetazoa" id="RPRC006444-RA">
    <property type="protein sequence ID" value="RPRC006444-PA"/>
    <property type="gene ID" value="RPRC006444"/>
</dbReference>
<reference evidence="3" key="1">
    <citation type="submission" date="2015-05" db="UniProtKB">
        <authorList>
            <consortium name="EnsemblMetazoa"/>
        </authorList>
    </citation>
    <scope>IDENTIFICATION</scope>
</reference>
<dbReference type="CDD" id="cd22100">
    <property type="entry name" value="F-box_FBXO28"/>
    <property type="match status" value="1"/>
</dbReference>
<dbReference type="InterPro" id="IPR001810">
    <property type="entry name" value="F-box_dom"/>
</dbReference>
<dbReference type="OMA" id="AKLCCFI"/>
<dbReference type="GO" id="GO:0000209">
    <property type="term" value="P:protein polyubiquitination"/>
    <property type="evidence" value="ECO:0007669"/>
    <property type="project" value="TreeGrafter"/>
</dbReference>
<dbReference type="HOGENOM" id="CLU_024146_2_1_1"/>
<evidence type="ECO:0000256" key="1">
    <source>
        <dbReference type="SAM" id="Coils"/>
    </source>
</evidence>
<dbReference type="Proteomes" id="UP000015103">
    <property type="component" value="Unassembled WGS sequence"/>
</dbReference>
<dbReference type="EMBL" id="ACPB03004733">
    <property type="status" value="NOT_ANNOTATED_CDS"/>
    <property type="molecule type" value="Genomic_DNA"/>
</dbReference>
<dbReference type="PANTHER" id="PTHR13252">
    <property type="entry name" value="F-BOX ONLY PROTEIN 28"/>
    <property type="match status" value="1"/>
</dbReference>
<dbReference type="InterPro" id="IPR036047">
    <property type="entry name" value="F-box-like_dom_sf"/>
</dbReference>
<dbReference type="PROSITE" id="PS50181">
    <property type="entry name" value="FBOX"/>
    <property type="match status" value="1"/>
</dbReference>
<evidence type="ECO:0000313" key="3">
    <source>
        <dbReference type="EnsemblMetazoa" id="RPRC006444-PA"/>
    </source>
</evidence>
<evidence type="ECO:0000313" key="4">
    <source>
        <dbReference type="Proteomes" id="UP000015103"/>
    </source>
</evidence>
<dbReference type="SUPFAM" id="SSF81383">
    <property type="entry name" value="F-box domain"/>
    <property type="match status" value="1"/>
</dbReference>
<evidence type="ECO:0000256" key="2">
    <source>
        <dbReference type="SAM" id="MobiDB-lite"/>
    </source>
</evidence>
<keyword evidence="4" id="KW-1185">Reference proteome</keyword>
<protein>
    <submittedName>
        <fullName evidence="3">F-box domain-containing protein</fullName>
    </submittedName>
</protein>
<dbReference type="STRING" id="13249.T1HQX4"/>
<dbReference type="FunCoup" id="T1HQX4">
    <property type="interactions" value="20"/>
</dbReference>
<dbReference type="PANTHER" id="PTHR13252:SF9">
    <property type="entry name" value="F-BOX ONLY PROTEIN 28"/>
    <property type="match status" value="1"/>
</dbReference>
<dbReference type="InParanoid" id="T1HQX4"/>
<sequence length="333" mass="38231">MITLINLPEVVLEKVFSFLTYDNIAQNRVVCSKFNEIGSKMLNKGYHAADKYHSKTLKAIKAKLPRRESERRVHPLARQCDILIAIETRLSMLAMTFTKWMEAKLCCFIPGKVIDEIMRVLRCVANNPNPPRAHEILQELRDISSMAMEHFDEKILPQLKLNMGLVSPFMHNPTVFIPEKDDQRMLSGSILLKYVFFSALNHVDHRDDFALVPKPRVCHSVMPHNSSSYLTEFNKLLLREAMNRKKIKAQSILIAKQANEISELKKHVEEWEAKLRDLTANLSKAQHLPSTSHEIVPAQKSKRKRDSSEECFAVKKSRPITRSNSRAASCNCK</sequence>
<accession>T1HQX4</accession>